<accession>A0ABU1U1V1</accession>
<keyword evidence="5" id="KW-0732">Signal</keyword>
<dbReference type="InterPro" id="IPR002477">
    <property type="entry name" value="Peptidoglycan-bd-like"/>
</dbReference>
<dbReference type="InterPro" id="IPR036365">
    <property type="entry name" value="PGBD-like_sf"/>
</dbReference>
<organism evidence="7 8">
    <name type="scientific">Fictibacillus barbaricus</name>
    <dbReference type="NCBI Taxonomy" id="182136"/>
    <lineage>
        <taxon>Bacteria</taxon>
        <taxon>Bacillati</taxon>
        <taxon>Bacillota</taxon>
        <taxon>Bacilli</taxon>
        <taxon>Bacillales</taxon>
        <taxon>Fictibacillaceae</taxon>
        <taxon>Fictibacillus</taxon>
    </lineage>
</organism>
<dbReference type="PANTHER" id="PTHR47053">
    <property type="entry name" value="MUREIN DD-ENDOPEPTIDASE MEPH-RELATED"/>
    <property type="match status" value="1"/>
</dbReference>
<evidence type="ECO:0000313" key="8">
    <source>
        <dbReference type="Proteomes" id="UP001258181"/>
    </source>
</evidence>
<comment type="caution">
    <text evidence="7">The sequence shown here is derived from an EMBL/GenBank/DDBJ whole genome shotgun (WGS) entry which is preliminary data.</text>
</comment>
<sequence>MKKWISTTVLGATLLLAPVQAFANLGDQTLRPTMTASEVKTLQSMLKDKGYFTYSGSYTSYYGSYTKSAVIGFQRAKGLSADGVAGRSTFDKLGVYKVNNSYLVDYAKRYLGTPYKWGGTDPSGFDCSGYVDYVFKQSHSITLPRTAKDMWANIGYKVTTLGVGDLVFFSTTDSGASHVGIYIGSGKFISATSSNGVSIAEMSNTYWQPRYLGAKRL</sequence>
<feature type="domain" description="NlpC/P60" evidence="6">
    <location>
        <begin position="97"/>
        <end position="217"/>
    </location>
</feature>
<feature type="chain" id="PRO_5045450058" evidence="5">
    <location>
        <begin position="24"/>
        <end position="217"/>
    </location>
</feature>
<dbReference type="InterPro" id="IPR051202">
    <property type="entry name" value="Peptidase_C40"/>
</dbReference>
<evidence type="ECO:0000256" key="2">
    <source>
        <dbReference type="ARBA" id="ARBA00022670"/>
    </source>
</evidence>
<reference evidence="7 8" key="1">
    <citation type="submission" date="2023-07" db="EMBL/GenBank/DDBJ databases">
        <title>Sorghum-associated microbial communities from plants grown in Nebraska, USA.</title>
        <authorList>
            <person name="Schachtman D."/>
        </authorList>
    </citation>
    <scope>NUCLEOTIDE SEQUENCE [LARGE SCALE GENOMIC DNA]</scope>
    <source>
        <strain evidence="7 8">BE211</strain>
    </source>
</reference>
<name>A0ABU1U1V1_9BACL</name>
<dbReference type="SUPFAM" id="SSF54001">
    <property type="entry name" value="Cysteine proteinases"/>
    <property type="match status" value="1"/>
</dbReference>
<dbReference type="SUPFAM" id="SSF47090">
    <property type="entry name" value="PGBD-like"/>
    <property type="match status" value="1"/>
</dbReference>
<gene>
    <name evidence="7" type="ORF">J2X07_002379</name>
</gene>
<dbReference type="GO" id="GO:0016787">
    <property type="term" value="F:hydrolase activity"/>
    <property type="evidence" value="ECO:0007669"/>
    <property type="project" value="UniProtKB-KW"/>
</dbReference>
<dbReference type="InterPro" id="IPR000064">
    <property type="entry name" value="NLP_P60_dom"/>
</dbReference>
<evidence type="ECO:0000256" key="1">
    <source>
        <dbReference type="ARBA" id="ARBA00007074"/>
    </source>
</evidence>
<comment type="similarity">
    <text evidence="1">Belongs to the peptidase C40 family.</text>
</comment>
<dbReference type="Gene3D" id="3.90.1720.10">
    <property type="entry name" value="endopeptidase domain like (from Nostoc punctiforme)"/>
    <property type="match status" value="1"/>
</dbReference>
<protein>
    <submittedName>
        <fullName evidence="7">Cell wall-associated NlpC family hydrolase</fullName>
    </submittedName>
</protein>
<dbReference type="Gene3D" id="1.10.101.10">
    <property type="entry name" value="PGBD-like superfamily/PGBD"/>
    <property type="match status" value="1"/>
</dbReference>
<evidence type="ECO:0000256" key="5">
    <source>
        <dbReference type="SAM" id="SignalP"/>
    </source>
</evidence>
<dbReference type="PROSITE" id="PS51935">
    <property type="entry name" value="NLPC_P60"/>
    <property type="match status" value="1"/>
</dbReference>
<keyword evidence="8" id="KW-1185">Reference proteome</keyword>
<evidence type="ECO:0000256" key="3">
    <source>
        <dbReference type="ARBA" id="ARBA00022801"/>
    </source>
</evidence>
<dbReference type="Pfam" id="PF00877">
    <property type="entry name" value="NLPC_P60"/>
    <property type="match status" value="1"/>
</dbReference>
<keyword evidence="2" id="KW-0645">Protease</keyword>
<feature type="signal peptide" evidence="5">
    <location>
        <begin position="1"/>
        <end position="23"/>
    </location>
</feature>
<keyword evidence="3 7" id="KW-0378">Hydrolase</keyword>
<dbReference type="Pfam" id="PF01471">
    <property type="entry name" value="PG_binding_1"/>
    <property type="match status" value="1"/>
</dbReference>
<dbReference type="RefSeq" id="WP_310258888.1">
    <property type="nucleotide sequence ID" value="NZ_JAVDWA010000003.1"/>
</dbReference>
<dbReference type="Proteomes" id="UP001258181">
    <property type="component" value="Unassembled WGS sequence"/>
</dbReference>
<evidence type="ECO:0000259" key="6">
    <source>
        <dbReference type="PROSITE" id="PS51935"/>
    </source>
</evidence>
<dbReference type="InterPro" id="IPR036366">
    <property type="entry name" value="PGBDSf"/>
</dbReference>
<evidence type="ECO:0000256" key="4">
    <source>
        <dbReference type="ARBA" id="ARBA00022807"/>
    </source>
</evidence>
<evidence type="ECO:0000313" key="7">
    <source>
        <dbReference type="EMBL" id="MDR7073393.1"/>
    </source>
</evidence>
<proteinExistence type="inferred from homology"/>
<dbReference type="InterPro" id="IPR038765">
    <property type="entry name" value="Papain-like_cys_pep_sf"/>
</dbReference>
<dbReference type="PANTHER" id="PTHR47053:SF1">
    <property type="entry name" value="MUREIN DD-ENDOPEPTIDASE MEPH-RELATED"/>
    <property type="match status" value="1"/>
</dbReference>
<dbReference type="EMBL" id="JAVDWA010000003">
    <property type="protein sequence ID" value="MDR7073393.1"/>
    <property type="molecule type" value="Genomic_DNA"/>
</dbReference>
<keyword evidence="4" id="KW-0788">Thiol protease</keyword>